<evidence type="ECO:0000313" key="1">
    <source>
        <dbReference type="EMBL" id="XBQ68765.1"/>
    </source>
</evidence>
<dbReference type="EMBL" id="PP848464">
    <property type="protein sequence ID" value="XBQ68765.1"/>
    <property type="molecule type" value="Genomic_DNA"/>
</dbReference>
<gene>
    <name evidence="1" type="ORF">ZGOWGMRN_CDS_0031</name>
</gene>
<protein>
    <submittedName>
        <fullName evidence="1">Uncharacterized protein</fullName>
    </submittedName>
</protein>
<organism evidence="1">
    <name type="scientific">Nitrosopumivirus cobalaminus</name>
    <dbReference type="NCBI Taxonomy" id="3158414"/>
    <lineage>
        <taxon>Viruses</taxon>
    </lineage>
</organism>
<accession>A0AAU7N453</accession>
<reference evidence="1" key="1">
    <citation type="submission" date="2024-05" db="EMBL/GenBank/DDBJ databases">
        <title>The simplest Porifera holobiont: glass sponge Aphrocallistes beatrix thrives with only two symbionts.</title>
        <authorList>
            <person name="N Garritano A."/>
            <person name="A Allen M."/>
            <person name="Thomas T."/>
        </authorList>
    </citation>
    <scope>NUCLEOTIDE SEQUENCE</scope>
    <source>
        <strain evidence="1">AB1</strain>
    </source>
</reference>
<name>A0AAU7N453_9VIRU</name>
<sequence length="53" mass="5857">MATKRDLTIRFQEETTQLLTNVTVSWRDAFGVIDAHSIVRYDVTTTAGAIAAT</sequence>
<proteinExistence type="predicted"/>